<feature type="chain" id="PRO_5031020336" evidence="1">
    <location>
        <begin position="32"/>
        <end position="780"/>
    </location>
</feature>
<feature type="domain" description="Glycosyl hydrolase family 95 N-terminal" evidence="2">
    <location>
        <begin position="40"/>
        <end position="275"/>
    </location>
</feature>
<dbReference type="InterPro" id="IPR006311">
    <property type="entry name" value="TAT_signal"/>
</dbReference>
<dbReference type="InterPro" id="IPR049053">
    <property type="entry name" value="AFCA-like_C"/>
</dbReference>
<gene>
    <name evidence="5" type="ORF">FHR21_000198</name>
</gene>
<evidence type="ECO:0000313" key="5">
    <source>
        <dbReference type="EMBL" id="MBB5704873.1"/>
    </source>
</evidence>
<dbReference type="PROSITE" id="PS51318">
    <property type="entry name" value="TAT"/>
    <property type="match status" value="1"/>
</dbReference>
<dbReference type="Gene3D" id="1.50.10.10">
    <property type="match status" value="1"/>
</dbReference>
<dbReference type="PIRSF" id="PIRSF007663">
    <property type="entry name" value="UCP007663"/>
    <property type="match status" value="1"/>
</dbReference>
<feature type="domain" description="Glycosyl hydrolase family 95 catalytic" evidence="4">
    <location>
        <begin position="301"/>
        <end position="697"/>
    </location>
</feature>
<reference evidence="5 6" key="1">
    <citation type="submission" date="2020-08" db="EMBL/GenBank/DDBJ databases">
        <title>Genomic Encyclopedia of Type Strains, Phase IV (KMG-IV): sequencing the most valuable type-strain genomes for metagenomic binning, comparative biology and taxonomic classification.</title>
        <authorList>
            <person name="Goeker M."/>
        </authorList>
    </citation>
    <scope>NUCLEOTIDE SEQUENCE [LARGE SCALE GENOMIC DNA]</scope>
    <source>
        <strain evidence="5 6">DSM 27163</strain>
    </source>
</reference>
<dbReference type="Pfam" id="PF21307">
    <property type="entry name" value="Glyco_hydro_95_C"/>
    <property type="match status" value="1"/>
</dbReference>
<dbReference type="InterPro" id="IPR027414">
    <property type="entry name" value="GH95_N_dom"/>
</dbReference>
<evidence type="ECO:0000259" key="2">
    <source>
        <dbReference type="Pfam" id="PF14498"/>
    </source>
</evidence>
<feature type="signal peptide" evidence="1">
    <location>
        <begin position="1"/>
        <end position="31"/>
    </location>
</feature>
<dbReference type="InterPro" id="IPR016518">
    <property type="entry name" value="Alpha-L-fucosidase"/>
</dbReference>
<organism evidence="5 6">
    <name type="scientific">Sphingopyxis panaciterrulae</name>
    <dbReference type="NCBI Taxonomy" id="462372"/>
    <lineage>
        <taxon>Bacteria</taxon>
        <taxon>Pseudomonadati</taxon>
        <taxon>Pseudomonadota</taxon>
        <taxon>Alphaproteobacteria</taxon>
        <taxon>Sphingomonadales</taxon>
        <taxon>Sphingomonadaceae</taxon>
        <taxon>Sphingopyxis</taxon>
    </lineage>
</organism>
<dbReference type="InterPro" id="IPR008928">
    <property type="entry name" value="6-hairpin_glycosidase_sf"/>
</dbReference>
<evidence type="ECO:0000256" key="1">
    <source>
        <dbReference type="SAM" id="SignalP"/>
    </source>
</evidence>
<dbReference type="AlphaFoldDB" id="A0A7W9B279"/>
<dbReference type="GO" id="GO:0005975">
    <property type="term" value="P:carbohydrate metabolic process"/>
    <property type="evidence" value="ECO:0007669"/>
    <property type="project" value="InterPro"/>
</dbReference>
<dbReference type="SUPFAM" id="SSF48208">
    <property type="entry name" value="Six-hairpin glycosidases"/>
    <property type="match status" value="1"/>
</dbReference>
<dbReference type="PANTHER" id="PTHR31084:SF0">
    <property type="entry name" value="ALPHA-L-FUCOSIDASE 2"/>
    <property type="match status" value="1"/>
</dbReference>
<dbReference type="EC" id="3.2.1.51" evidence="5"/>
<accession>A0A7W9B279</accession>
<dbReference type="EMBL" id="JACIJH010000001">
    <property type="protein sequence ID" value="MBB5704873.1"/>
    <property type="molecule type" value="Genomic_DNA"/>
</dbReference>
<keyword evidence="1" id="KW-0732">Signal</keyword>
<dbReference type="Pfam" id="PF22124">
    <property type="entry name" value="Glyco_hydro_95_cat"/>
    <property type="match status" value="1"/>
</dbReference>
<keyword evidence="6" id="KW-1185">Reference proteome</keyword>
<dbReference type="GO" id="GO:0004560">
    <property type="term" value="F:alpha-L-fucosidase activity"/>
    <property type="evidence" value="ECO:0007669"/>
    <property type="project" value="UniProtKB-EC"/>
</dbReference>
<proteinExistence type="predicted"/>
<evidence type="ECO:0000259" key="3">
    <source>
        <dbReference type="Pfam" id="PF21307"/>
    </source>
</evidence>
<dbReference type="InterPro" id="IPR054363">
    <property type="entry name" value="GH95_cat"/>
</dbReference>
<name>A0A7W9B279_9SPHN</name>
<sequence length="780" mass="84903">MMDLSRRRLLQAGLAAPVVPHALAAASPADAAEPIHRSLLWYTKPASVWTEALPIGNGRLGAMLFGGIKRERFQLNEDTLWSGGPYSNVNPRARQALPKIRDLIFAGRYAEAEALADAEVQAVPMREMSYQALGDLHIDLVGINETAAEQYRRELDLDSAIARSRFVAEGVTYTREAFASASDGVIVVSLGAEGGTIDAEFALSSGQRVDIDAANGEVTMRGRNNADRGIAGRLSFEARARVRAEGGRIEADGSMLRVAGARSIELIFAAATSFLSPTDVSGDPAAKVRTALDAAAAMPLATLRERHVAEHRRLFRRLTIDLPRGKRALSPTDQRLEHAGDGDDPSLAALYVQFARYLMLSSSRPGSQPANLQGIWNESNQPPWGSKYTININTEMNYWPVDTANLSECIEPLARMVEELAVSGARAAQQMYGARGWVAHHNTDLWRASGPVDHARTGLWPTGGAWLACQLWDHWDFHRDRAWLERIYPLLRGAALFFLDTLVRDPDTGFMVTNPSLSPENEHGHGSTLCAGPAIDMAILRDLFDRAGAAAAALGRDAKLRGEMATMRARLAPLRIGKAGQLQEWQADWDADAPDPHHRHVSHLYALYPSFQIAPDKTPALAAAARTSLETRGDDATGWGLGWRLNLWARLRDGVRAHRILVDLLSPGRTYPDMLDAHPPFQIDGNFGGAAGILEMLVQSDGETIDLLPALPPGWDEGALAGVRVRGGCAIDVRWRGRRVERVALHPERPLAVTVRSPGGRAHIRCSPGETAILTAADFA</sequence>
<evidence type="ECO:0000313" key="6">
    <source>
        <dbReference type="Proteomes" id="UP000537161"/>
    </source>
</evidence>
<protein>
    <submittedName>
        <fullName evidence="5">Alpha-L-fucosidase 2</fullName>
        <ecNumber evidence="5">3.2.1.51</ecNumber>
    </submittedName>
</protein>
<feature type="domain" description="Alpha fucosidase A-like C-terminal" evidence="3">
    <location>
        <begin position="699"/>
        <end position="759"/>
    </location>
</feature>
<keyword evidence="5" id="KW-0378">Hydrolase</keyword>
<comment type="caution">
    <text evidence="5">The sequence shown here is derived from an EMBL/GenBank/DDBJ whole genome shotgun (WGS) entry which is preliminary data.</text>
</comment>
<evidence type="ECO:0000259" key="4">
    <source>
        <dbReference type="Pfam" id="PF22124"/>
    </source>
</evidence>
<dbReference type="InterPro" id="IPR012341">
    <property type="entry name" value="6hp_glycosidase-like_sf"/>
</dbReference>
<dbReference type="Proteomes" id="UP000537161">
    <property type="component" value="Unassembled WGS sequence"/>
</dbReference>
<dbReference type="PANTHER" id="PTHR31084">
    <property type="entry name" value="ALPHA-L-FUCOSIDASE 2"/>
    <property type="match status" value="1"/>
</dbReference>
<keyword evidence="5" id="KW-0326">Glycosidase</keyword>
<dbReference type="Pfam" id="PF14498">
    <property type="entry name" value="Glyco_hyd_65N_2"/>
    <property type="match status" value="1"/>
</dbReference>
<dbReference type="RefSeq" id="WP_246426988.1">
    <property type="nucleotide sequence ID" value="NZ_JACIJH010000001.1"/>
</dbReference>